<dbReference type="EMBL" id="CACRZD030000256">
    <property type="protein sequence ID" value="CAA6675231.1"/>
    <property type="molecule type" value="Genomic_DNA"/>
</dbReference>
<evidence type="ECO:0000313" key="3">
    <source>
        <dbReference type="Proteomes" id="UP001189122"/>
    </source>
</evidence>
<evidence type="ECO:0000313" key="2">
    <source>
        <dbReference type="EMBL" id="CAA6675231.1"/>
    </source>
</evidence>
<feature type="region of interest" description="Disordered" evidence="1">
    <location>
        <begin position="16"/>
        <end position="66"/>
    </location>
</feature>
<proteinExistence type="predicted"/>
<comment type="caution">
    <text evidence="2">The sequence shown here is derived from an EMBL/GenBank/DDBJ whole genome shotgun (WGS) entry which is preliminary data.</text>
</comment>
<keyword evidence="3" id="KW-1185">Reference proteome</keyword>
<name>A0ABN7EBE1_SPIIN</name>
<organism evidence="2 3">
    <name type="scientific">Spirodela intermedia</name>
    <name type="common">Intermediate duckweed</name>
    <dbReference type="NCBI Taxonomy" id="51605"/>
    <lineage>
        <taxon>Eukaryota</taxon>
        <taxon>Viridiplantae</taxon>
        <taxon>Streptophyta</taxon>
        <taxon>Embryophyta</taxon>
        <taxon>Tracheophyta</taxon>
        <taxon>Spermatophyta</taxon>
        <taxon>Magnoliopsida</taxon>
        <taxon>Liliopsida</taxon>
        <taxon>Araceae</taxon>
        <taxon>Lemnoideae</taxon>
        <taxon>Spirodela</taxon>
    </lineage>
</organism>
<evidence type="ECO:0000256" key="1">
    <source>
        <dbReference type="SAM" id="MobiDB-lite"/>
    </source>
</evidence>
<protein>
    <submittedName>
        <fullName evidence="2">Uncharacterized protein</fullName>
    </submittedName>
</protein>
<dbReference type="Proteomes" id="UP001189122">
    <property type="component" value="Unassembled WGS sequence"/>
</dbReference>
<accession>A0ABN7EBE1</accession>
<reference evidence="3" key="1">
    <citation type="journal article" date="2020" name="Sci. Rep.">
        <title>Chromosome-scale genome assembly for the duckweed Spirodela intermedia, integrating cytogenetic maps, PacBio and Oxford Nanopore libraries.</title>
        <authorList>
            <person name="Hoang P.T.N."/>
            <person name="Fiebig A."/>
            <person name="Novak P."/>
            <person name="Macas J."/>
            <person name="Cao H.X."/>
            <person name="Stepanenko A."/>
            <person name="Chen G."/>
            <person name="Borisjuk N."/>
            <person name="Scholz U."/>
            <person name="Schubert I."/>
        </authorList>
    </citation>
    <scope>NUCLEOTIDE SEQUENCE [LARGE SCALE GENOMIC DNA]</scope>
</reference>
<gene>
    <name evidence="2" type="ORF">SI7747_UN021573</name>
</gene>
<sequence length="132" mass="13172">MASRPFLISFTFSSAKASGSSARPSGSKLPPGYSGSVISPSDGLGLGGGLPHGDPPLTEDLGGGGGELDRLPGERSCLIDLVGGMLPATISDALAQWAGVALGGIVAPHARILLSTWQTGSLGGYYISSCMI</sequence>